<sequence>MIASIYQKLYLLVLKYDNLGMTKQVNLYEILSDISKTVEISHVLHLNLDENVGLHVIDNLVIVHHRRSAKSQIFDSPCHFF</sequence>
<reference evidence="2" key="1">
    <citation type="submission" date="2022-11" db="UniProtKB">
        <authorList>
            <consortium name="WormBaseParasite"/>
        </authorList>
    </citation>
    <scope>IDENTIFICATION</scope>
</reference>
<accession>A0AC34QF43</accession>
<proteinExistence type="predicted"/>
<dbReference type="WBParaSite" id="JU765_v2.g15654.t1">
    <property type="protein sequence ID" value="JU765_v2.g15654.t1"/>
    <property type="gene ID" value="JU765_v2.g15654"/>
</dbReference>
<evidence type="ECO:0000313" key="2">
    <source>
        <dbReference type="WBParaSite" id="JU765_v2.g15654.t1"/>
    </source>
</evidence>
<organism evidence="1 2">
    <name type="scientific">Panagrolaimus sp. JU765</name>
    <dbReference type="NCBI Taxonomy" id="591449"/>
    <lineage>
        <taxon>Eukaryota</taxon>
        <taxon>Metazoa</taxon>
        <taxon>Ecdysozoa</taxon>
        <taxon>Nematoda</taxon>
        <taxon>Chromadorea</taxon>
        <taxon>Rhabditida</taxon>
        <taxon>Tylenchina</taxon>
        <taxon>Panagrolaimomorpha</taxon>
        <taxon>Panagrolaimoidea</taxon>
        <taxon>Panagrolaimidae</taxon>
        <taxon>Panagrolaimus</taxon>
    </lineage>
</organism>
<protein>
    <submittedName>
        <fullName evidence="2">Uncharacterized protein</fullName>
    </submittedName>
</protein>
<evidence type="ECO:0000313" key="1">
    <source>
        <dbReference type="Proteomes" id="UP000887576"/>
    </source>
</evidence>
<dbReference type="Proteomes" id="UP000887576">
    <property type="component" value="Unplaced"/>
</dbReference>
<name>A0AC34QF43_9BILA</name>